<name>A0A067P0E4_PLEO1</name>
<dbReference type="Pfam" id="PF20152">
    <property type="entry name" value="DUF6534"/>
    <property type="match status" value="1"/>
</dbReference>
<dbReference type="HOGENOM" id="CLU_046025_0_1_1"/>
<accession>A0A067P0E4</accession>
<dbReference type="STRING" id="1137138.A0A067P0E4"/>
<dbReference type="AlphaFoldDB" id="A0A067P0E4"/>
<evidence type="ECO:0000256" key="1">
    <source>
        <dbReference type="SAM" id="Phobius"/>
    </source>
</evidence>
<feature type="transmembrane region" description="Helical" evidence="1">
    <location>
        <begin position="14"/>
        <end position="38"/>
    </location>
</feature>
<dbReference type="VEuPathDB" id="FungiDB:PLEOSDRAFT_157559"/>
<keyword evidence="1" id="KW-0472">Membrane</keyword>
<evidence type="ECO:0000259" key="2">
    <source>
        <dbReference type="Pfam" id="PF20152"/>
    </source>
</evidence>
<dbReference type="EMBL" id="KL198007">
    <property type="protein sequence ID" value="KDQ29847.1"/>
    <property type="molecule type" value="Genomic_DNA"/>
</dbReference>
<evidence type="ECO:0000313" key="4">
    <source>
        <dbReference type="Proteomes" id="UP000027073"/>
    </source>
</evidence>
<dbReference type="Proteomes" id="UP000027073">
    <property type="component" value="Unassembled WGS sequence"/>
</dbReference>
<proteinExistence type="predicted"/>
<evidence type="ECO:0000313" key="3">
    <source>
        <dbReference type="EMBL" id="KDQ29847.1"/>
    </source>
</evidence>
<keyword evidence="1" id="KW-1133">Transmembrane helix</keyword>
<dbReference type="InParanoid" id="A0A067P0E4"/>
<feature type="transmembrane region" description="Helical" evidence="1">
    <location>
        <begin position="123"/>
        <end position="146"/>
    </location>
</feature>
<keyword evidence="1" id="KW-0812">Transmembrane</keyword>
<organism evidence="3 4">
    <name type="scientific">Pleurotus ostreatus (strain PC15)</name>
    <name type="common">Oyster mushroom</name>
    <dbReference type="NCBI Taxonomy" id="1137138"/>
    <lineage>
        <taxon>Eukaryota</taxon>
        <taxon>Fungi</taxon>
        <taxon>Dikarya</taxon>
        <taxon>Basidiomycota</taxon>
        <taxon>Agaricomycotina</taxon>
        <taxon>Agaricomycetes</taxon>
        <taxon>Agaricomycetidae</taxon>
        <taxon>Agaricales</taxon>
        <taxon>Pleurotineae</taxon>
        <taxon>Pleurotaceae</taxon>
        <taxon>Pleurotus</taxon>
    </lineage>
</organism>
<dbReference type="InterPro" id="IPR045339">
    <property type="entry name" value="DUF6534"/>
</dbReference>
<feature type="transmembrane region" description="Helical" evidence="1">
    <location>
        <begin position="158"/>
        <end position="185"/>
    </location>
</feature>
<protein>
    <recommendedName>
        <fullName evidence="2">DUF6534 domain-containing protein</fullName>
    </recommendedName>
</protein>
<feature type="transmembrane region" description="Helical" evidence="1">
    <location>
        <begin position="50"/>
        <end position="71"/>
    </location>
</feature>
<gene>
    <name evidence="3" type="ORF">PLEOSDRAFT_157559</name>
</gene>
<dbReference type="OrthoDB" id="2535105at2759"/>
<feature type="transmembrane region" description="Helical" evidence="1">
    <location>
        <begin position="206"/>
        <end position="222"/>
    </location>
</feature>
<reference evidence="4" key="1">
    <citation type="journal article" date="2014" name="Proc. Natl. Acad. Sci. U.S.A.">
        <title>Extensive sampling of basidiomycete genomes demonstrates inadequacy of the white-rot/brown-rot paradigm for wood decay fungi.</title>
        <authorList>
            <person name="Riley R."/>
            <person name="Salamov A.A."/>
            <person name="Brown D.W."/>
            <person name="Nagy L.G."/>
            <person name="Floudas D."/>
            <person name="Held B.W."/>
            <person name="Levasseur A."/>
            <person name="Lombard V."/>
            <person name="Morin E."/>
            <person name="Otillar R."/>
            <person name="Lindquist E.A."/>
            <person name="Sun H."/>
            <person name="LaButti K.M."/>
            <person name="Schmutz J."/>
            <person name="Jabbour D."/>
            <person name="Luo H."/>
            <person name="Baker S.E."/>
            <person name="Pisabarro A.G."/>
            <person name="Walton J.D."/>
            <person name="Blanchette R.A."/>
            <person name="Henrissat B."/>
            <person name="Martin F."/>
            <person name="Cullen D."/>
            <person name="Hibbett D.S."/>
            <person name="Grigoriev I.V."/>
        </authorList>
    </citation>
    <scope>NUCLEOTIDE SEQUENCE [LARGE SCALE GENOMIC DNA]</scope>
    <source>
        <strain evidence="4">PC15</strain>
    </source>
</reference>
<sequence>MSASTLFSLVSSMAAVQVGVLISSFLFGVATLQAFFYYVTYKRDPLPLKLFSALVWLLELSGMIFAAHLLYSAAITPYRENPLLMFLDPPYQILATILASNWSGCAVQLYFVDRVTKFTKLRWPAVICWALILYTFVATLIIFTVALKRGLVEYTLHWRWLSISSLIISAVVDIFIALIMCRSLFKQRRTFLQQYVKERSGQNYHDNSHLVAVVAAILNLVLPYHLIYLGVYICLARIYANSFFASLNTRRTIRGDTGIESFKVASRSTRMDSSNNTAYNASAQHSKPMRYPVKLHYLDDGSGTVLDIK</sequence>
<feature type="domain" description="DUF6534" evidence="2">
    <location>
        <begin position="169"/>
        <end position="251"/>
    </location>
</feature>
<feature type="transmembrane region" description="Helical" evidence="1">
    <location>
        <begin position="91"/>
        <end position="111"/>
    </location>
</feature>